<dbReference type="GO" id="GO:0006508">
    <property type="term" value="P:proteolysis"/>
    <property type="evidence" value="ECO:0007669"/>
    <property type="project" value="UniProtKB-KW"/>
</dbReference>
<dbReference type="RefSeq" id="WP_040754210.1">
    <property type="nucleotide sequence ID" value="NZ_JACHIT010000002.1"/>
</dbReference>
<keyword evidence="3" id="KW-0645">Protease</keyword>
<protein>
    <submittedName>
        <fullName evidence="3">Putative intracellular protease/amidase</fullName>
    </submittedName>
</protein>
<organism evidence="3 4">
    <name type="scientific">Nocardia transvalensis</name>
    <dbReference type="NCBI Taxonomy" id="37333"/>
    <lineage>
        <taxon>Bacteria</taxon>
        <taxon>Bacillati</taxon>
        <taxon>Actinomycetota</taxon>
        <taxon>Actinomycetes</taxon>
        <taxon>Mycobacteriales</taxon>
        <taxon>Nocardiaceae</taxon>
        <taxon>Nocardia</taxon>
    </lineage>
</organism>
<dbReference type="GO" id="GO:0005737">
    <property type="term" value="C:cytoplasm"/>
    <property type="evidence" value="ECO:0007669"/>
    <property type="project" value="TreeGrafter"/>
</dbReference>
<dbReference type="InterPro" id="IPR050325">
    <property type="entry name" value="Prot/Nucl_acid_deglycase"/>
</dbReference>
<keyword evidence="4" id="KW-1185">Reference proteome</keyword>
<dbReference type="GO" id="GO:0019172">
    <property type="term" value="F:glyoxalase III activity"/>
    <property type="evidence" value="ECO:0007669"/>
    <property type="project" value="TreeGrafter"/>
</dbReference>
<comment type="caution">
    <text evidence="3">The sequence shown here is derived from an EMBL/GenBank/DDBJ whole genome shotgun (WGS) entry which is preliminary data.</text>
</comment>
<dbReference type="Gene3D" id="1.10.40.30">
    <property type="entry name" value="Fumarase/aspartase (C-terminal domain)"/>
    <property type="match status" value="1"/>
</dbReference>
<keyword evidence="3" id="KW-0378">Hydrolase</keyword>
<dbReference type="CDD" id="cd03141">
    <property type="entry name" value="GATase1_Hsp31_like"/>
    <property type="match status" value="1"/>
</dbReference>
<evidence type="ECO:0000313" key="4">
    <source>
        <dbReference type="Proteomes" id="UP000540412"/>
    </source>
</evidence>
<sequence length="345" mass="37084">MTTIAYLVSSAGTITMADGSTHPTGYFAEEALKPYKAFRAAGFDVTVVTPDGNAPTADPYGLQWFFHYPEEDKDYLSSVVRTFAHDVDDIRFTLHHNTELGLAAARRIALLLEAEGYSFADAHELVSKAAKVAWRQDRRLADVMVEDGIDGGLTSAAIHQATADQRAASESLARERKSELEAIEGFNHPVDLRSLSEDAMATFDAVFAPGGHGPMVDLAGNPDVGRLLVALHSKAAPIASLCHGPALMLSAPERADGQWLFDGYRMTCFTDEEEVQTEPGRLGLPWFVDTALKNAGAVFDDGPAAWVSHVVVDRHVITGQNPGSTEAVAAAVVTALHKRSVREAA</sequence>
<reference evidence="3 4" key="1">
    <citation type="submission" date="2020-08" db="EMBL/GenBank/DDBJ databases">
        <title>Sequencing the genomes of 1000 actinobacteria strains.</title>
        <authorList>
            <person name="Klenk H.-P."/>
        </authorList>
    </citation>
    <scope>NUCLEOTIDE SEQUENCE [LARGE SCALE GENOMIC DNA]</scope>
    <source>
        <strain evidence="3 4">DSM 43582</strain>
    </source>
</reference>
<dbReference type="EMBL" id="JACHIT010000002">
    <property type="protein sequence ID" value="MBB5916624.1"/>
    <property type="molecule type" value="Genomic_DNA"/>
</dbReference>
<name>A0A7W9UKL7_9NOCA</name>
<dbReference type="InterPro" id="IPR029062">
    <property type="entry name" value="Class_I_gatase-like"/>
</dbReference>
<evidence type="ECO:0000313" key="3">
    <source>
        <dbReference type="EMBL" id="MBB5916624.1"/>
    </source>
</evidence>
<gene>
    <name evidence="3" type="ORF">BJY24_005536</name>
</gene>
<proteinExistence type="predicted"/>
<dbReference type="AlphaFoldDB" id="A0A7W9UKL7"/>
<accession>A0A7W9UKL7</accession>
<dbReference type="GO" id="GO:0008233">
    <property type="term" value="F:peptidase activity"/>
    <property type="evidence" value="ECO:0007669"/>
    <property type="project" value="UniProtKB-KW"/>
</dbReference>
<dbReference type="InterPro" id="IPR002818">
    <property type="entry name" value="DJ-1/PfpI"/>
</dbReference>
<dbReference type="Gene3D" id="1.20.200.10">
    <property type="entry name" value="Fumarase/aspartase (Central domain)"/>
    <property type="match status" value="1"/>
</dbReference>
<evidence type="ECO:0000259" key="2">
    <source>
        <dbReference type="Pfam" id="PF01965"/>
    </source>
</evidence>
<dbReference type="PANTHER" id="PTHR48094">
    <property type="entry name" value="PROTEIN/NUCLEIC ACID DEGLYCASE DJ-1-RELATED"/>
    <property type="match status" value="1"/>
</dbReference>
<dbReference type="PANTHER" id="PTHR48094:SF22">
    <property type="entry name" value="DJ-1_PFPI DOMAIN-CONTAINING PROTEIN"/>
    <property type="match status" value="1"/>
</dbReference>
<feature type="domain" description="DJ-1/PfpI" evidence="2">
    <location>
        <begin position="166"/>
        <end position="334"/>
    </location>
</feature>
<keyword evidence="1" id="KW-0456">Lyase</keyword>
<dbReference type="Gene3D" id="3.40.50.880">
    <property type="match status" value="1"/>
</dbReference>
<evidence type="ECO:0000256" key="1">
    <source>
        <dbReference type="ARBA" id="ARBA00023239"/>
    </source>
</evidence>
<dbReference type="Proteomes" id="UP000540412">
    <property type="component" value="Unassembled WGS sequence"/>
</dbReference>
<dbReference type="SUPFAM" id="SSF48557">
    <property type="entry name" value="L-aspartase-like"/>
    <property type="match status" value="1"/>
</dbReference>
<dbReference type="GO" id="GO:0019243">
    <property type="term" value="P:methylglyoxal catabolic process to D-lactate via S-lactoyl-glutathione"/>
    <property type="evidence" value="ECO:0007669"/>
    <property type="project" value="TreeGrafter"/>
</dbReference>
<dbReference type="InterPro" id="IPR008948">
    <property type="entry name" value="L-Aspartase-like"/>
</dbReference>
<dbReference type="SUPFAM" id="SSF52317">
    <property type="entry name" value="Class I glutamine amidotransferase-like"/>
    <property type="match status" value="1"/>
</dbReference>
<dbReference type="Pfam" id="PF01965">
    <property type="entry name" value="DJ-1_PfpI"/>
    <property type="match status" value="1"/>
</dbReference>